<dbReference type="EMBL" id="JAUSQZ010000001">
    <property type="protein sequence ID" value="MDP9831115.1"/>
    <property type="molecule type" value="Genomic_DNA"/>
</dbReference>
<feature type="signal peptide" evidence="1">
    <location>
        <begin position="1"/>
        <end position="21"/>
    </location>
</feature>
<dbReference type="Proteomes" id="UP001235712">
    <property type="component" value="Unassembled WGS sequence"/>
</dbReference>
<comment type="caution">
    <text evidence="2">The sequence shown here is derived from an EMBL/GenBank/DDBJ whole genome shotgun (WGS) entry which is preliminary data.</text>
</comment>
<sequence length="136" mass="14775">MRFRSLAVGALAASTAVLAFAAPAEAAYTYVKGTSCNENPNNSLWVEATYSDQNGRSQTGFTVEAEKAIRVSESKIWIIYRDGSSGPNLSLTKKSSSPLVYENAVNHNNVAKVVTWIWTGPDTGTKYLCNEVFKSD</sequence>
<organism evidence="2 3">
    <name type="scientific">Kineosporia succinea</name>
    <dbReference type="NCBI Taxonomy" id="84632"/>
    <lineage>
        <taxon>Bacteria</taxon>
        <taxon>Bacillati</taxon>
        <taxon>Actinomycetota</taxon>
        <taxon>Actinomycetes</taxon>
        <taxon>Kineosporiales</taxon>
        <taxon>Kineosporiaceae</taxon>
        <taxon>Kineosporia</taxon>
    </lineage>
</organism>
<keyword evidence="3" id="KW-1185">Reference proteome</keyword>
<keyword evidence="1" id="KW-0732">Signal</keyword>
<reference evidence="2 3" key="1">
    <citation type="submission" date="2023-07" db="EMBL/GenBank/DDBJ databases">
        <title>Sequencing the genomes of 1000 actinobacteria strains.</title>
        <authorList>
            <person name="Klenk H.-P."/>
        </authorList>
    </citation>
    <scope>NUCLEOTIDE SEQUENCE [LARGE SCALE GENOMIC DNA]</scope>
    <source>
        <strain evidence="2 3">DSM 44388</strain>
    </source>
</reference>
<dbReference type="RefSeq" id="WP_307250569.1">
    <property type="nucleotide sequence ID" value="NZ_JAUSQZ010000001.1"/>
</dbReference>
<accession>A0ABT9PEH1</accession>
<protein>
    <submittedName>
        <fullName evidence="2">Uncharacterized protein</fullName>
    </submittedName>
</protein>
<gene>
    <name evidence="2" type="ORF">J2S57_006864</name>
</gene>
<feature type="chain" id="PRO_5045290716" evidence="1">
    <location>
        <begin position="22"/>
        <end position="136"/>
    </location>
</feature>
<evidence type="ECO:0000313" key="3">
    <source>
        <dbReference type="Proteomes" id="UP001235712"/>
    </source>
</evidence>
<evidence type="ECO:0000256" key="1">
    <source>
        <dbReference type="SAM" id="SignalP"/>
    </source>
</evidence>
<proteinExistence type="predicted"/>
<name>A0ABT9PEH1_9ACTN</name>
<evidence type="ECO:0000313" key="2">
    <source>
        <dbReference type="EMBL" id="MDP9831115.1"/>
    </source>
</evidence>